<dbReference type="EMBL" id="FNPR01000003">
    <property type="protein sequence ID" value="SDY71549.1"/>
    <property type="molecule type" value="Genomic_DNA"/>
</dbReference>
<proteinExistence type="predicted"/>
<keyword evidence="3" id="KW-1185">Reference proteome</keyword>
<evidence type="ECO:0000313" key="3">
    <source>
        <dbReference type="Proteomes" id="UP000199026"/>
    </source>
</evidence>
<feature type="chain" id="PRO_5011638979" description="Secreted protein" evidence="1">
    <location>
        <begin position="20"/>
        <end position="120"/>
    </location>
</feature>
<keyword evidence="1" id="KW-0732">Signal</keyword>
<name>A0A1H3M5R3_9RHOB</name>
<feature type="signal peptide" evidence="1">
    <location>
        <begin position="1"/>
        <end position="19"/>
    </location>
</feature>
<dbReference type="OrthoDB" id="573055at2"/>
<accession>A0A1H3M5R3</accession>
<organism evidence="2 3">
    <name type="scientific">Lentibacter algarum</name>
    <dbReference type="NCBI Taxonomy" id="576131"/>
    <lineage>
        <taxon>Bacteria</taxon>
        <taxon>Pseudomonadati</taxon>
        <taxon>Pseudomonadota</taxon>
        <taxon>Alphaproteobacteria</taxon>
        <taxon>Rhodobacterales</taxon>
        <taxon>Roseobacteraceae</taxon>
        <taxon>Lentibacter</taxon>
    </lineage>
</organism>
<gene>
    <name evidence="2" type="ORF">SAMN05444486_103374</name>
</gene>
<dbReference type="STRING" id="576131.SAMN05444486_103374"/>
<dbReference type="RefSeq" id="WP_089892661.1">
    <property type="nucleotide sequence ID" value="NZ_CALJFH010000027.1"/>
</dbReference>
<protein>
    <recommendedName>
        <fullName evidence="4">Secreted protein</fullName>
    </recommendedName>
</protein>
<evidence type="ECO:0000256" key="1">
    <source>
        <dbReference type="SAM" id="SignalP"/>
    </source>
</evidence>
<evidence type="ECO:0000313" key="2">
    <source>
        <dbReference type="EMBL" id="SDY71549.1"/>
    </source>
</evidence>
<dbReference type="Proteomes" id="UP000199026">
    <property type="component" value="Unassembled WGS sequence"/>
</dbReference>
<dbReference type="GeneID" id="78125323"/>
<sequence length="120" mass="13397">MIKQFVLLAALTAGTAALADAPTITKVEASRAGMGWRFDVTLAHPDTGWDHYADGWELIDEAGNQIAYRELMHPHVEEQPFTRSLRNVMLPDGLRTLWVRAKCSQDGWSTNTFEVTLAPE</sequence>
<reference evidence="2 3" key="1">
    <citation type="submission" date="2016-10" db="EMBL/GenBank/DDBJ databases">
        <authorList>
            <person name="de Groot N.N."/>
        </authorList>
    </citation>
    <scope>NUCLEOTIDE SEQUENCE [LARGE SCALE GENOMIC DNA]</scope>
    <source>
        <strain evidence="2 3">DSM 24677</strain>
    </source>
</reference>
<dbReference type="AlphaFoldDB" id="A0A1H3M5R3"/>
<evidence type="ECO:0008006" key="4">
    <source>
        <dbReference type="Google" id="ProtNLM"/>
    </source>
</evidence>